<comment type="similarity">
    <text evidence="2">Belongs to the glycosyl hydrolase 20 family.</text>
</comment>
<evidence type="ECO:0000256" key="6">
    <source>
        <dbReference type="PIRSR" id="PIRSR625705-1"/>
    </source>
</evidence>
<dbReference type="EMBL" id="OBEL01000005">
    <property type="protein sequence ID" value="SNZ20557.1"/>
    <property type="molecule type" value="Genomic_DNA"/>
</dbReference>
<evidence type="ECO:0000256" key="1">
    <source>
        <dbReference type="ARBA" id="ARBA00001231"/>
    </source>
</evidence>
<dbReference type="InterPro" id="IPR017853">
    <property type="entry name" value="GH"/>
</dbReference>
<dbReference type="AlphaFoldDB" id="A0A285PH29"/>
<comment type="catalytic activity">
    <reaction evidence="1">
        <text>Hydrolysis of terminal non-reducing N-acetyl-D-hexosamine residues in N-acetyl-beta-D-hexosaminides.</text>
        <dbReference type="EC" id="3.2.1.52"/>
    </reaction>
</comment>
<protein>
    <recommendedName>
        <fullName evidence="3">beta-N-acetylhexosaminidase</fullName>
        <ecNumber evidence="3">3.2.1.52</ecNumber>
    </recommendedName>
    <alternativeName>
        <fullName evidence="5">Beta-N-acetylhexosaminidase</fullName>
    </alternativeName>
</protein>
<keyword evidence="4" id="KW-0378">Hydrolase</keyword>
<dbReference type="OrthoDB" id="9763537at2"/>
<dbReference type="Gene3D" id="3.20.20.80">
    <property type="entry name" value="Glycosidases"/>
    <property type="match status" value="1"/>
</dbReference>
<organism evidence="8 9">
    <name type="scientific">Cohaesibacter gelatinilyticus</name>
    <dbReference type="NCBI Taxonomy" id="372072"/>
    <lineage>
        <taxon>Bacteria</taxon>
        <taxon>Pseudomonadati</taxon>
        <taxon>Pseudomonadota</taxon>
        <taxon>Alphaproteobacteria</taxon>
        <taxon>Hyphomicrobiales</taxon>
        <taxon>Cohaesibacteraceae</taxon>
    </lineage>
</organism>
<dbReference type="Pfam" id="PF00728">
    <property type="entry name" value="Glyco_hydro_20"/>
    <property type="match status" value="1"/>
</dbReference>
<gene>
    <name evidence="8" type="ORF">SAMN06265368_3661</name>
</gene>
<evidence type="ECO:0000256" key="5">
    <source>
        <dbReference type="ARBA" id="ARBA00030512"/>
    </source>
</evidence>
<dbReference type="GO" id="GO:0004563">
    <property type="term" value="F:beta-N-acetylhexosaminidase activity"/>
    <property type="evidence" value="ECO:0007669"/>
    <property type="project" value="UniProtKB-EC"/>
</dbReference>
<dbReference type="CDD" id="cd06563">
    <property type="entry name" value="GH20_chitobiase-like"/>
    <property type="match status" value="1"/>
</dbReference>
<evidence type="ECO:0000259" key="7">
    <source>
        <dbReference type="Pfam" id="PF00728"/>
    </source>
</evidence>
<keyword evidence="9" id="KW-1185">Reference proteome</keyword>
<dbReference type="InterPro" id="IPR015883">
    <property type="entry name" value="Glyco_hydro_20_cat"/>
</dbReference>
<dbReference type="PRINTS" id="PR00738">
    <property type="entry name" value="GLHYDRLASE20"/>
</dbReference>
<dbReference type="PANTHER" id="PTHR22600">
    <property type="entry name" value="BETA-HEXOSAMINIDASE"/>
    <property type="match status" value="1"/>
</dbReference>
<dbReference type="Proteomes" id="UP000219439">
    <property type="component" value="Unassembled WGS sequence"/>
</dbReference>
<dbReference type="GO" id="GO:0005975">
    <property type="term" value="P:carbohydrate metabolic process"/>
    <property type="evidence" value="ECO:0007669"/>
    <property type="project" value="InterPro"/>
</dbReference>
<proteinExistence type="inferred from homology"/>
<evidence type="ECO:0000256" key="4">
    <source>
        <dbReference type="ARBA" id="ARBA00022801"/>
    </source>
</evidence>
<accession>A0A285PH29</accession>
<evidence type="ECO:0000313" key="8">
    <source>
        <dbReference type="EMBL" id="SNZ20557.1"/>
    </source>
</evidence>
<sequence length="662" mass="74149">MTWMLQSQWIEKSTNTGAMRLTLSGEPDSQLESTARLAFTSITRIPPETELENGCFVARTANYHEIGPLTDCEAGEDGVVWSVTIPRLSHKPSHCTDGPSCAYLIHDDGSIELVTCEPLQPAKAIEVAKTCADQEPIRISKISPLGLLPAPEVARIEDWFEQEPRGFFLSDTALCRRANDLIERLFALESSLFSDQPAPDLLEVNLGYYEQDEEEELNFVFSNEEDEEDHQKDTSFLLDFSEDHILITTNDGEACLYALIALAQMAISARDNDQFAFPKVGMIIDSPRFAWRGMHLDVSRQVYDKQDILDFLDILAWNRFNRLHLHLTDDEGWRLESKAYPRLTEIGAWRGHELSLKPQHGSGPERHGGFFTQQDMREIIARASELEIVVVPEIDIPGHCHAALMALPELVDPSAMQGGASVQGYVNNALNPGLAATWKFLDTIFEELVELFPSKWIHVGGDEVAEQAWNGSGAAMSWAKAKSLLDEDGNPDSKKMQAVIMRYIEKLLAKHEKTAIGWEEAAKEQGLSPEKSPIMAWLKAENGVDLATQDYDVILCPGEAYYLDMAQSDNWDEPGLSWAGISSAKQTYEFEPDAGEMPKGKLLGIQGCIWSENLTSRARFNHMVFPRLSAIAESAWSDPEKKDWSSFKARMDLMPIMPAKEH</sequence>
<feature type="domain" description="Glycoside hydrolase family 20 catalytic" evidence="7">
    <location>
        <begin position="289"/>
        <end position="638"/>
    </location>
</feature>
<reference evidence="8 9" key="1">
    <citation type="submission" date="2017-09" db="EMBL/GenBank/DDBJ databases">
        <authorList>
            <person name="Ehlers B."/>
            <person name="Leendertz F.H."/>
        </authorList>
    </citation>
    <scope>NUCLEOTIDE SEQUENCE [LARGE SCALE GENOMIC DNA]</scope>
    <source>
        <strain evidence="8 9">DSM 18289</strain>
    </source>
</reference>
<dbReference type="GO" id="GO:0016020">
    <property type="term" value="C:membrane"/>
    <property type="evidence" value="ECO:0007669"/>
    <property type="project" value="TreeGrafter"/>
</dbReference>
<feature type="active site" description="Proton donor" evidence="6">
    <location>
        <position position="463"/>
    </location>
</feature>
<dbReference type="GO" id="GO:0030203">
    <property type="term" value="P:glycosaminoglycan metabolic process"/>
    <property type="evidence" value="ECO:0007669"/>
    <property type="project" value="TreeGrafter"/>
</dbReference>
<dbReference type="PANTHER" id="PTHR22600:SF57">
    <property type="entry name" value="BETA-N-ACETYLHEXOSAMINIDASE"/>
    <property type="match status" value="1"/>
</dbReference>
<name>A0A285PH29_9HYPH</name>
<evidence type="ECO:0000313" key="9">
    <source>
        <dbReference type="Proteomes" id="UP000219439"/>
    </source>
</evidence>
<dbReference type="RefSeq" id="WP_097154930.1">
    <property type="nucleotide sequence ID" value="NZ_OBEL01000005.1"/>
</dbReference>
<evidence type="ECO:0000256" key="2">
    <source>
        <dbReference type="ARBA" id="ARBA00006285"/>
    </source>
</evidence>
<dbReference type="SUPFAM" id="SSF51445">
    <property type="entry name" value="(Trans)glycosidases"/>
    <property type="match status" value="1"/>
</dbReference>
<dbReference type="EC" id="3.2.1.52" evidence="3"/>
<evidence type="ECO:0000256" key="3">
    <source>
        <dbReference type="ARBA" id="ARBA00012663"/>
    </source>
</evidence>
<dbReference type="InterPro" id="IPR025705">
    <property type="entry name" value="Beta_hexosaminidase_sua/sub"/>
</dbReference>